<dbReference type="InterPro" id="IPR036873">
    <property type="entry name" value="Rhodanese-like_dom_sf"/>
</dbReference>
<organism evidence="2 3">
    <name type="scientific">Thermonema lapsum</name>
    <dbReference type="NCBI Taxonomy" id="28195"/>
    <lineage>
        <taxon>Bacteria</taxon>
        <taxon>Pseudomonadati</taxon>
        <taxon>Bacteroidota</taxon>
        <taxon>Cytophagia</taxon>
        <taxon>Cytophagales</taxon>
        <taxon>Thermonemataceae</taxon>
        <taxon>Thermonema</taxon>
    </lineage>
</organism>
<dbReference type="RefSeq" id="WP_166918967.1">
    <property type="nucleotide sequence ID" value="NZ_JAASRN010000002.1"/>
</dbReference>
<dbReference type="SUPFAM" id="SSF52821">
    <property type="entry name" value="Rhodanese/Cell cycle control phosphatase"/>
    <property type="match status" value="1"/>
</dbReference>
<dbReference type="EMBL" id="JAASRN010000002">
    <property type="protein sequence ID" value="NIK73691.1"/>
    <property type="molecule type" value="Genomic_DNA"/>
</dbReference>
<reference evidence="2 3" key="1">
    <citation type="submission" date="2020-03" db="EMBL/GenBank/DDBJ databases">
        <title>Genomic Encyclopedia of Type Strains, Phase IV (KMG-IV): sequencing the most valuable type-strain genomes for metagenomic binning, comparative biology and taxonomic classification.</title>
        <authorList>
            <person name="Goeker M."/>
        </authorList>
    </citation>
    <scope>NUCLEOTIDE SEQUENCE [LARGE SCALE GENOMIC DNA]</scope>
    <source>
        <strain evidence="2 3">DSM 5718</strain>
    </source>
</reference>
<dbReference type="PANTHER" id="PTHR43031:SF1">
    <property type="entry name" value="PYRIDINE NUCLEOTIDE-DISULPHIDE OXIDOREDUCTASE"/>
    <property type="match status" value="1"/>
</dbReference>
<dbReference type="InterPro" id="IPR001763">
    <property type="entry name" value="Rhodanese-like_dom"/>
</dbReference>
<evidence type="ECO:0000259" key="1">
    <source>
        <dbReference type="PROSITE" id="PS50206"/>
    </source>
</evidence>
<dbReference type="InterPro" id="IPR050229">
    <property type="entry name" value="GlpE_sulfurtransferase"/>
</dbReference>
<sequence length="113" mass="13293">MDTQLPCIEVEEFCRRQQAHKLPLVLDVREQWEYEEYHLPEAKHIPLPELLFRLDEIDAWRGKEIIVHCRSGMRGYQAQKLLLQCGFQKVLNLRGGIEALMDYMVSQKGEQAP</sequence>
<dbReference type="AlphaFoldDB" id="A0A846MQI6"/>
<dbReference type="Proteomes" id="UP000537126">
    <property type="component" value="Unassembled WGS sequence"/>
</dbReference>
<keyword evidence="2" id="KW-0808">Transferase</keyword>
<dbReference type="PROSITE" id="PS50206">
    <property type="entry name" value="RHODANESE_3"/>
    <property type="match status" value="1"/>
</dbReference>
<dbReference type="Gene3D" id="3.40.250.10">
    <property type="entry name" value="Rhodanese-like domain"/>
    <property type="match status" value="1"/>
</dbReference>
<name>A0A846MQI6_9BACT</name>
<feature type="domain" description="Rhodanese" evidence="1">
    <location>
        <begin position="19"/>
        <end position="106"/>
    </location>
</feature>
<evidence type="ECO:0000313" key="2">
    <source>
        <dbReference type="EMBL" id="NIK73691.1"/>
    </source>
</evidence>
<dbReference type="CDD" id="cd00158">
    <property type="entry name" value="RHOD"/>
    <property type="match status" value="1"/>
</dbReference>
<dbReference type="SMART" id="SM00450">
    <property type="entry name" value="RHOD"/>
    <property type="match status" value="1"/>
</dbReference>
<comment type="caution">
    <text evidence="2">The sequence shown here is derived from an EMBL/GenBank/DDBJ whole genome shotgun (WGS) entry which is preliminary data.</text>
</comment>
<keyword evidence="3" id="KW-1185">Reference proteome</keyword>
<accession>A0A846MQI6</accession>
<dbReference type="PANTHER" id="PTHR43031">
    <property type="entry name" value="FAD-DEPENDENT OXIDOREDUCTASE"/>
    <property type="match status" value="1"/>
</dbReference>
<proteinExistence type="predicted"/>
<evidence type="ECO:0000313" key="3">
    <source>
        <dbReference type="Proteomes" id="UP000537126"/>
    </source>
</evidence>
<dbReference type="Pfam" id="PF00581">
    <property type="entry name" value="Rhodanese"/>
    <property type="match status" value="1"/>
</dbReference>
<gene>
    <name evidence="2" type="ORF">FHS56_001204</name>
</gene>
<dbReference type="GO" id="GO:0016740">
    <property type="term" value="F:transferase activity"/>
    <property type="evidence" value="ECO:0007669"/>
    <property type="project" value="UniProtKB-KW"/>
</dbReference>
<protein>
    <submittedName>
        <fullName evidence="2">Rhodanese-related sulfurtransferase</fullName>
    </submittedName>
</protein>